<protein>
    <submittedName>
        <fullName evidence="1">Cytochrome b</fullName>
    </submittedName>
</protein>
<name>A0ACC6TY61_9BURK</name>
<reference evidence="1" key="1">
    <citation type="submission" date="2024-07" db="EMBL/GenBank/DDBJ databases">
        <title>A survey of Mimosa microsymbionts across Brazilian biomes reveals a high diversity of Paraburkholderia nodulating endemic species, but also that Cupriavidus is common as a symbiont of widespread species.</title>
        <authorList>
            <person name="Rouws L."/>
            <person name="Barauna A."/>
            <person name="Beukes C."/>
            <person name="Rouws J.R.C."/>
            <person name="De Faria S.M."/>
            <person name="Gross E."/>
            <person name="Bueno Dos Reis Junior F."/>
            <person name="Simon M.F."/>
            <person name="Maluk M."/>
            <person name="Odee D.W."/>
            <person name="Kenicer G."/>
            <person name="Young J.P.W."/>
            <person name="Reis V.M."/>
            <person name="Zilli J."/>
            <person name="James E.K."/>
        </authorList>
    </citation>
    <scope>NUCLEOTIDE SEQUENCE</scope>
    <source>
        <strain evidence="1">EG181B</strain>
    </source>
</reference>
<proteinExistence type="predicted"/>
<evidence type="ECO:0000313" key="2">
    <source>
        <dbReference type="Proteomes" id="UP001558850"/>
    </source>
</evidence>
<keyword evidence="2" id="KW-1185">Reference proteome</keyword>
<evidence type="ECO:0000313" key="1">
    <source>
        <dbReference type="EMBL" id="MEX3932388.1"/>
    </source>
</evidence>
<dbReference type="EMBL" id="JBFRCH010000004">
    <property type="protein sequence ID" value="MEX3932388.1"/>
    <property type="molecule type" value="Genomic_DNA"/>
</dbReference>
<organism evidence="1 2">
    <name type="scientific">Paraburkholderia phymatum</name>
    <dbReference type="NCBI Taxonomy" id="148447"/>
    <lineage>
        <taxon>Bacteria</taxon>
        <taxon>Pseudomonadati</taxon>
        <taxon>Pseudomonadota</taxon>
        <taxon>Betaproteobacteria</taxon>
        <taxon>Burkholderiales</taxon>
        <taxon>Burkholderiaceae</taxon>
        <taxon>Paraburkholderia</taxon>
    </lineage>
</organism>
<dbReference type="Proteomes" id="UP001558850">
    <property type="component" value="Unassembled WGS sequence"/>
</dbReference>
<accession>A0ACC6TY61</accession>
<gene>
    <name evidence="1" type="ORF">AB4Y32_11335</name>
</gene>
<sequence>MDTSTSPRTATRDGTDTLYAPLPATRYTRTAMILHWLIAVLIIANVALGLSADSLPDDWVRPVIDTHKSIGITVLGLALLRVLWRVSHRPPPLPREFPSWERMAAHVAHFLLYFLMIALPLSGWMHDSAWKDAATHPMHLFGVVPFPRIGLIMNLDPAVKEPLHDRFGALHTYLGYALYALLAMHIGGALKHELLDRKSVFKRMVP</sequence>
<comment type="caution">
    <text evidence="1">The sequence shown here is derived from an EMBL/GenBank/DDBJ whole genome shotgun (WGS) entry which is preliminary data.</text>
</comment>